<reference evidence="3 4" key="1">
    <citation type="submission" date="2024-04" db="EMBL/GenBank/DDBJ databases">
        <title>Genome assembly C_amara_ONT_v2.</title>
        <authorList>
            <person name="Yant L."/>
            <person name="Moore C."/>
            <person name="Slenker M."/>
        </authorList>
    </citation>
    <scope>NUCLEOTIDE SEQUENCE [LARGE SCALE GENOMIC DNA]</scope>
    <source>
        <tissue evidence="3">Leaf</tissue>
    </source>
</reference>
<comment type="caution">
    <text evidence="3">The sequence shown here is derived from an EMBL/GenBank/DDBJ whole genome shotgun (WGS) entry which is preliminary data.</text>
</comment>
<organism evidence="3 4">
    <name type="scientific">Cardamine amara subsp. amara</name>
    <dbReference type="NCBI Taxonomy" id="228776"/>
    <lineage>
        <taxon>Eukaryota</taxon>
        <taxon>Viridiplantae</taxon>
        <taxon>Streptophyta</taxon>
        <taxon>Embryophyta</taxon>
        <taxon>Tracheophyta</taxon>
        <taxon>Spermatophyta</taxon>
        <taxon>Magnoliopsida</taxon>
        <taxon>eudicotyledons</taxon>
        <taxon>Gunneridae</taxon>
        <taxon>Pentapetalae</taxon>
        <taxon>rosids</taxon>
        <taxon>malvids</taxon>
        <taxon>Brassicales</taxon>
        <taxon>Brassicaceae</taxon>
        <taxon>Cardamineae</taxon>
        <taxon>Cardamine</taxon>
    </lineage>
</organism>
<evidence type="ECO:0000256" key="2">
    <source>
        <dbReference type="SAM" id="MobiDB-lite"/>
    </source>
</evidence>
<accession>A0ABD0ZT30</accession>
<keyword evidence="1" id="KW-0175">Coiled coil</keyword>
<protein>
    <submittedName>
        <fullName evidence="3">Transcription factor GTE12</fullName>
    </submittedName>
</protein>
<feature type="region of interest" description="Disordered" evidence="2">
    <location>
        <begin position="46"/>
        <end position="73"/>
    </location>
</feature>
<sequence length="208" mass="24150">MGTATKLGSEASQWRKKRVVAKEVDDKVKTTMKKRNLDRDLFEEQRRSEVSCSSGMNQKVCERKSYQDSKGKVPLSPKAALRAAKIRIRFADTIVKAKDKKQELDKKLIKNNRADAMMRIQKEKQVLVRREREEIARIEAKAARLNLRRKERLALDKYEEEAKSNIEDNLASEKELVKLCGGSSQARIRWLKMFGLSLRMEEPELEEI</sequence>
<gene>
    <name evidence="3" type="ORF">V5N11_032850</name>
</gene>
<evidence type="ECO:0000313" key="3">
    <source>
        <dbReference type="EMBL" id="KAL1190570.1"/>
    </source>
</evidence>
<name>A0ABD0ZT30_CARAN</name>
<dbReference type="Proteomes" id="UP001558713">
    <property type="component" value="Unassembled WGS sequence"/>
</dbReference>
<evidence type="ECO:0000313" key="4">
    <source>
        <dbReference type="Proteomes" id="UP001558713"/>
    </source>
</evidence>
<proteinExistence type="predicted"/>
<dbReference type="AlphaFoldDB" id="A0ABD0ZT30"/>
<feature type="coiled-coil region" evidence="1">
    <location>
        <begin position="128"/>
        <end position="175"/>
    </location>
</feature>
<keyword evidence="4" id="KW-1185">Reference proteome</keyword>
<feature type="compositionally biased region" description="Basic and acidic residues" evidence="2">
    <location>
        <begin position="60"/>
        <end position="71"/>
    </location>
</feature>
<evidence type="ECO:0000256" key="1">
    <source>
        <dbReference type="SAM" id="Coils"/>
    </source>
</evidence>
<dbReference type="EMBL" id="JBANAX010000874">
    <property type="protein sequence ID" value="KAL1190570.1"/>
    <property type="molecule type" value="Genomic_DNA"/>
</dbReference>